<comment type="caution">
    <text evidence="8">The sequence shown here is derived from an EMBL/GenBank/DDBJ whole genome shotgun (WGS) entry which is preliminary data.</text>
</comment>
<evidence type="ECO:0000313" key="8">
    <source>
        <dbReference type="EMBL" id="NMP29109.1"/>
    </source>
</evidence>
<evidence type="ECO:0000256" key="1">
    <source>
        <dbReference type="ARBA" id="ARBA00022722"/>
    </source>
</evidence>
<keyword evidence="2 6" id="KW-0699">rRNA-binding</keyword>
<proteinExistence type="inferred from homology"/>
<evidence type="ECO:0000256" key="2">
    <source>
        <dbReference type="ARBA" id="ARBA00022730"/>
    </source>
</evidence>
<dbReference type="PANTHER" id="PTHR35562:SF1">
    <property type="entry name" value="UPF0115 PROTEIN YFCN"/>
    <property type="match status" value="1"/>
</dbReference>
<dbReference type="Proteomes" id="UP000585363">
    <property type="component" value="Unassembled WGS sequence"/>
</dbReference>
<feature type="domain" description="Smr" evidence="7">
    <location>
        <begin position="98"/>
        <end position="173"/>
    </location>
</feature>
<gene>
    <name evidence="6 8" type="primary">smrB</name>
    <name evidence="8" type="ORF">GW590_19840</name>
</gene>
<comment type="subunit">
    <text evidence="6">Associates with collided ribosomes, but not with correctly translating polysomes.</text>
</comment>
<dbReference type="GO" id="GO:0072344">
    <property type="term" value="P:rescue of stalled ribosome"/>
    <property type="evidence" value="ECO:0007669"/>
    <property type="project" value="UniProtKB-UniRule"/>
</dbReference>
<dbReference type="GO" id="GO:0004521">
    <property type="term" value="F:RNA endonuclease activity"/>
    <property type="evidence" value="ECO:0007669"/>
    <property type="project" value="UniProtKB-UniRule"/>
</dbReference>
<reference evidence="8 9" key="2">
    <citation type="submission" date="2020-06" db="EMBL/GenBank/DDBJ databases">
        <title>Polyphasic characterization of a Rahnella strain isolated from tree sap.</title>
        <authorList>
            <person name="Kim I.S."/>
        </authorList>
    </citation>
    <scope>NUCLEOTIDE SEQUENCE [LARGE SCALE GENOMIC DNA]</scope>
    <source>
        <strain evidence="8 9">SAP-1</strain>
    </source>
</reference>
<keyword evidence="3 6" id="KW-0255">Endonuclease</keyword>
<dbReference type="InterPro" id="IPR002625">
    <property type="entry name" value="Smr_dom"/>
</dbReference>
<dbReference type="EMBL" id="JAADJU010000012">
    <property type="protein sequence ID" value="NMP29109.1"/>
    <property type="molecule type" value="Genomic_DNA"/>
</dbReference>
<protein>
    <recommendedName>
        <fullName evidence="6">Ribosome rescue factor SmrB</fullName>
        <ecNumber evidence="6">3.1.-.-</ecNumber>
    </recommendedName>
</protein>
<organism evidence="8 9">
    <name type="scientific">Rouxiella aceris</name>
    <dbReference type="NCBI Taxonomy" id="2703884"/>
    <lineage>
        <taxon>Bacteria</taxon>
        <taxon>Pseudomonadati</taxon>
        <taxon>Pseudomonadota</taxon>
        <taxon>Gammaproteobacteria</taxon>
        <taxon>Enterobacterales</taxon>
        <taxon>Yersiniaceae</taxon>
        <taxon>Rouxiella</taxon>
    </lineage>
</organism>
<dbReference type="SMART" id="SM00463">
    <property type="entry name" value="SMR"/>
    <property type="match status" value="1"/>
</dbReference>
<dbReference type="GO" id="GO:0019843">
    <property type="term" value="F:rRNA binding"/>
    <property type="evidence" value="ECO:0007669"/>
    <property type="project" value="UniProtKB-UniRule"/>
</dbReference>
<evidence type="ECO:0000256" key="6">
    <source>
        <dbReference type="HAMAP-Rule" id="MF_01042"/>
    </source>
</evidence>
<comment type="function">
    <text evidence="6">Acts as a ribosome collision sensor. Detects stalled/collided disomes (pairs of ribosomes where the leading ribosome is stalled and a second ribosome has collided with it) and endonucleolytically cleaves mRNA at the 5' boundary of the stalled ribosome. Stalled/collided disomes form a new interface (primarily via the 30S subunits) that binds SmrB. Cleaved mRNA becomes available for tmRNA ligation, leading to ribosomal subunit dissociation and rescue of stalled ribosomes.</text>
</comment>
<keyword evidence="5 6" id="KW-0694">RNA-binding</keyword>
<dbReference type="PROSITE" id="PS50828">
    <property type="entry name" value="SMR"/>
    <property type="match status" value="1"/>
</dbReference>
<dbReference type="InterPro" id="IPR036063">
    <property type="entry name" value="Smr_dom_sf"/>
</dbReference>
<keyword evidence="4 6" id="KW-0378">Hydrolase</keyword>
<keyword evidence="9" id="KW-1185">Reference proteome</keyword>
<evidence type="ECO:0000256" key="4">
    <source>
        <dbReference type="ARBA" id="ARBA00022801"/>
    </source>
</evidence>
<evidence type="ECO:0000259" key="7">
    <source>
        <dbReference type="PROSITE" id="PS50828"/>
    </source>
</evidence>
<evidence type="ECO:0000313" key="9">
    <source>
        <dbReference type="Proteomes" id="UP000585363"/>
    </source>
</evidence>
<dbReference type="AlphaFoldDB" id="A0A848MPV6"/>
<dbReference type="HAMAP" id="MF_01042">
    <property type="entry name" value="SmrB"/>
    <property type="match status" value="1"/>
</dbReference>
<dbReference type="GO" id="GO:0016787">
    <property type="term" value="F:hydrolase activity"/>
    <property type="evidence" value="ECO:0007669"/>
    <property type="project" value="UniProtKB-KW"/>
</dbReference>
<accession>A0A848MPV6</accession>
<evidence type="ECO:0000256" key="3">
    <source>
        <dbReference type="ARBA" id="ARBA00022759"/>
    </source>
</evidence>
<dbReference type="Pfam" id="PF01713">
    <property type="entry name" value="Smr"/>
    <property type="match status" value="1"/>
</dbReference>
<dbReference type="PANTHER" id="PTHR35562">
    <property type="entry name" value="DNA ENDONUCLEASE SMRA-RELATED"/>
    <property type="match status" value="1"/>
</dbReference>
<evidence type="ECO:0000256" key="5">
    <source>
        <dbReference type="ARBA" id="ARBA00022884"/>
    </source>
</evidence>
<name>A0A848MPV6_9GAMM</name>
<reference evidence="8 9" key="1">
    <citation type="submission" date="2020-01" db="EMBL/GenBank/DDBJ databases">
        <authorList>
            <person name="Lee S.D."/>
        </authorList>
    </citation>
    <scope>NUCLEOTIDE SEQUENCE [LARGE SCALE GENOMIC DNA]</scope>
    <source>
        <strain evidence="8 9">SAP-1</strain>
    </source>
</reference>
<dbReference type="NCBIfam" id="NF003432">
    <property type="entry name" value="PRK04946.1"/>
    <property type="match status" value="1"/>
</dbReference>
<keyword evidence="1 6" id="KW-0540">Nuclease</keyword>
<dbReference type="RefSeq" id="WP_169404945.1">
    <property type="nucleotide sequence ID" value="NZ_JAADJU010000012.1"/>
</dbReference>
<dbReference type="EC" id="3.1.-.-" evidence="6"/>
<dbReference type="SUPFAM" id="SSF160443">
    <property type="entry name" value="SMR domain-like"/>
    <property type="match status" value="1"/>
</dbReference>
<sequence length="183" mass="21009">MKKKFSLSKEELTLFREAVPGTKRLKNDTILHKPLRKPQVISSPKRLLQEQVDATYYFSDEFQPMLDNEGPVRHIRPDVSHFELKKLRRGDYSPELFLDLHGLTQHEAKQELGALIAACRREHVHCACVMHGHGKNILKQQTPLWLAQHPDVEAFHQAPRELGGNAALLVLIELDDKSRNAEQ</sequence>
<comment type="similarity">
    <text evidence="6">Belongs to the SmrB family.</text>
</comment>
<dbReference type="InterPro" id="IPR022990">
    <property type="entry name" value="SmrB-like"/>
</dbReference>
<dbReference type="Gene3D" id="3.30.1370.110">
    <property type="match status" value="1"/>
</dbReference>